<accession>A0ACD4CVB1</accession>
<keyword evidence="1" id="KW-0614">Plasmid</keyword>
<protein>
    <submittedName>
        <fullName evidence="1">ABC transporter substrate-binding protein</fullName>
    </submittedName>
</protein>
<geneLocation type="plasmid" evidence="1 2">
    <name>p_unnamed3</name>
</geneLocation>
<evidence type="ECO:0000313" key="2">
    <source>
        <dbReference type="Proteomes" id="UP001061991"/>
    </source>
</evidence>
<sequence length="228" mass="24938">MRDLTFTRRSILAATAAGSLISVTGLRFAVAQGNDRRTLKVGMSGFPPAVEPVLYAHTATRRIAPQMFDTLIAFDQTPDMALRPALAERWERVNGKAVRLVLRKGVTFHDGGPFTADDVAFSLSPEHLLGPDMAGKSTAMQTLDTIDKVEIVDSHTVIVHAKGDDVLLEKRQVPGTPGRQRRSEQDRIGSSANRLMSKSSLPRTTPIGAACRRLPAFFSASFRNYLHV</sequence>
<keyword evidence="2" id="KW-1185">Reference proteome</keyword>
<evidence type="ECO:0000313" key="1">
    <source>
        <dbReference type="EMBL" id="UXN57532.1"/>
    </source>
</evidence>
<dbReference type="EMBL" id="CP104970">
    <property type="protein sequence ID" value="UXN57532.1"/>
    <property type="molecule type" value="Genomic_DNA"/>
</dbReference>
<proteinExistence type="predicted"/>
<name>A0ACD4CVB1_9HYPH</name>
<organism evidence="1 2">
    <name type="scientific">Phyllobacterium zundukense</name>
    <dbReference type="NCBI Taxonomy" id="1867719"/>
    <lineage>
        <taxon>Bacteria</taxon>
        <taxon>Pseudomonadati</taxon>
        <taxon>Pseudomonadota</taxon>
        <taxon>Alphaproteobacteria</taxon>
        <taxon>Hyphomicrobiales</taxon>
        <taxon>Phyllobacteriaceae</taxon>
        <taxon>Phyllobacterium</taxon>
    </lineage>
</organism>
<dbReference type="Proteomes" id="UP001061991">
    <property type="component" value="Plasmid p_unnamed3"/>
</dbReference>
<gene>
    <name evidence="1" type="ORF">N8E88_04170</name>
</gene>
<reference evidence="1" key="1">
    <citation type="submission" date="2022-09" db="EMBL/GenBank/DDBJ databases">
        <title>Interaction between co-microsymbionts with complementary sets of symbiotic genes in legume-rhizobium systems.</title>
        <authorList>
            <person name="Safronova V."/>
            <person name="Sazanova A."/>
            <person name="Afonin A."/>
            <person name="Chirak E."/>
        </authorList>
    </citation>
    <scope>NUCLEOTIDE SEQUENCE</scope>
    <source>
        <strain evidence="1">A18/3m</strain>
    </source>
</reference>